<feature type="compositionally biased region" description="Polar residues" evidence="1">
    <location>
        <begin position="373"/>
        <end position="385"/>
    </location>
</feature>
<feature type="compositionally biased region" description="Basic and acidic residues" evidence="1">
    <location>
        <begin position="423"/>
        <end position="433"/>
    </location>
</feature>
<feature type="compositionally biased region" description="Polar residues" evidence="1">
    <location>
        <begin position="410"/>
        <end position="421"/>
    </location>
</feature>
<feature type="compositionally biased region" description="Polar residues" evidence="1">
    <location>
        <begin position="105"/>
        <end position="121"/>
    </location>
</feature>
<feature type="compositionally biased region" description="Acidic residues" evidence="1">
    <location>
        <begin position="28"/>
        <end position="39"/>
    </location>
</feature>
<comment type="caution">
    <text evidence="2">The sequence shown here is derived from an EMBL/GenBank/DDBJ whole genome shotgun (WGS) entry which is preliminary data.</text>
</comment>
<feature type="compositionally biased region" description="Polar residues" evidence="1">
    <location>
        <begin position="439"/>
        <end position="450"/>
    </location>
</feature>
<dbReference type="AlphaFoldDB" id="A0AAV3Z9K3"/>
<name>A0AAV3Z9K3_9GAST</name>
<feature type="region of interest" description="Disordered" evidence="1">
    <location>
        <begin position="647"/>
        <end position="713"/>
    </location>
</feature>
<feature type="region of interest" description="Disordered" evidence="1">
    <location>
        <begin position="749"/>
        <end position="846"/>
    </location>
</feature>
<evidence type="ECO:0000256" key="1">
    <source>
        <dbReference type="SAM" id="MobiDB-lite"/>
    </source>
</evidence>
<sequence>MACANVPRPSSQDSDFDTIIAGSNGSECDLDLSSDEDEPNGAQVASTFRKEQTLPLVCVAPLQLIRELMGPSSDLNEPSPPPSSSQNKKTDHQRSFWKRPEKKNSGGSPSKLSVPNGNSMMMRSGSDDEESNAYSGVDSNSRLIDSPSGYRILGTLWHRWFKRRENPQPATPMNFTNKRSNQHVPINECNVLMMSSQSSPGEGHGEGQRGHMDRVNMNIADLDVAPVGVESTCVADSGCVGQGGEIAAQESDLDETGGKAEANVSLDCPAGLSELAVSMESEAGCGAPQCDSLSSYIQMDVVSSDSQHNSGLAEGFRPANTDFVAMRVEQCTIGFSKAQHSPSVTSNEPSSESSQGRAATLGLLPSDDDTGALSLNTGTSSSSDCLETAKSKLSAGHTNDLQEGKIEKPSQAQFLKEQSISPKPDKLNKHSCNDRAPSPNFQHVTNVNNVPPTQSDYVSVTSALVHGADNLTPMILTGHISSTQPSTILTDLVCDSSPQNIESDVPSSRIEIDVTNASETSQLSMCSSTGYISNALPRATIPNVSSVISPPRFCNTPYSPNEADHTVVSSPVVSDSGNRNNSTSANETVDFSHESPNVTDPFNTPDTANETVNISHTSPIVIDSLNGNMQPLADSMDYISHTSPVFLDPSNSNSGTSSLAKTSDYISQKPQPLNDPTNVLDTPASASNADNRPQKSSTLKVQSSDGASSSAYNTDYISHTTPILKVQSSDDTPSSANNANYISHTSSILNVQPNDDTSSSANNTDYISHTSPILNVQPNDDTSSSANNTDYISHTLPILNVQPNDDTSSSANNTDNISHTLPILNVQPNDDTSSSTNNTDYISHTSPILNTSDQLQSLMDKQYATRNILCQNGNYSPWNVKLS</sequence>
<feature type="region of interest" description="Disordered" evidence="1">
    <location>
        <begin position="338"/>
        <end position="450"/>
    </location>
</feature>
<evidence type="ECO:0000313" key="3">
    <source>
        <dbReference type="Proteomes" id="UP000735302"/>
    </source>
</evidence>
<feature type="region of interest" description="Disordered" evidence="1">
    <location>
        <begin position="1"/>
        <end position="50"/>
    </location>
</feature>
<feature type="region of interest" description="Disordered" evidence="1">
    <location>
        <begin position="69"/>
        <end position="141"/>
    </location>
</feature>
<dbReference type="Proteomes" id="UP000735302">
    <property type="component" value="Unassembled WGS sequence"/>
</dbReference>
<feature type="compositionally biased region" description="Low complexity" evidence="1">
    <location>
        <begin position="341"/>
        <end position="354"/>
    </location>
</feature>
<feature type="compositionally biased region" description="Polar residues" evidence="1">
    <location>
        <begin position="749"/>
        <end position="792"/>
    </location>
</feature>
<dbReference type="EMBL" id="BLXT01002128">
    <property type="protein sequence ID" value="GFN91330.1"/>
    <property type="molecule type" value="Genomic_DNA"/>
</dbReference>
<feature type="compositionally biased region" description="Polar residues" evidence="1">
    <location>
        <begin position="649"/>
        <end position="713"/>
    </location>
</feature>
<organism evidence="2 3">
    <name type="scientific">Plakobranchus ocellatus</name>
    <dbReference type="NCBI Taxonomy" id="259542"/>
    <lineage>
        <taxon>Eukaryota</taxon>
        <taxon>Metazoa</taxon>
        <taxon>Spiralia</taxon>
        <taxon>Lophotrochozoa</taxon>
        <taxon>Mollusca</taxon>
        <taxon>Gastropoda</taxon>
        <taxon>Heterobranchia</taxon>
        <taxon>Euthyneura</taxon>
        <taxon>Panpulmonata</taxon>
        <taxon>Sacoglossa</taxon>
        <taxon>Placobranchoidea</taxon>
        <taxon>Plakobranchidae</taxon>
        <taxon>Plakobranchus</taxon>
    </lineage>
</organism>
<feature type="compositionally biased region" description="Polar residues" evidence="1">
    <location>
        <begin position="132"/>
        <end position="141"/>
    </location>
</feature>
<feature type="compositionally biased region" description="Polar residues" evidence="1">
    <location>
        <begin position="801"/>
        <end position="819"/>
    </location>
</feature>
<reference evidence="2 3" key="1">
    <citation type="journal article" date="2021" name="Elife">
        <title>Chloroplast acquisition without the gene transfer in kleptoplastic sea slugs, Plakobranchus ocellatus.</title>
        <authorList>
            <person name="Maeda T."/>
            <person name="Takahashi S."/>
            <person name="Yoshida T."/>
            <person name="Shimamura S."/>
            <person name="Takaki Y."/>
            <person name="Nagai Y."/>
            <person name="Toyoda A."/>
            <person name="Suzuki Y."/>
            <person name="Arimoto A."/>
            <person name="Ishii H."/>
            <person name="Satoh N."/>
            <person name="Nishiyama T."/>
            <person name="Hasebe M."/>
            <person name="Maruyama T."/>
            <person name="Minagawa J."/>
            <person name="Obokata J."/>
            <person name="Shigenobu S."/>
        </authorList>
    </citation>
    <scope>NUCLEOTIDE SEQUENCE [LARGE SCALE GENOMIC DNA]</scope>
</reference>
<feature type="compositionally biased region" description="Low complexity" evidence="1">
    <location>
        <begin position="829"/>
        <end position="840"/>
    </location>
</feature>
<proteinExistence type="predicted"/>
<evidence type="ECO:0000313" key="2">
    <source>
        <dbReference type="EMBL" id="GFN91330.1"/>
    </source>
</evidence>
<keyword evidence="3" id="KW-1185">Reference proteome</keyword>
<gene>
    <name evidence="2" type="ORF">PoB_001783600</name>
</gene>
<feature type="compositionally biased region" description="Basic and acidic residues" evidence="1">
    <location>
        <begin position="88"/>
        <end position="104"/>
    </location>
</feature>
<protein>
    <submittedName>
        <fullName evidence="2">Uncharacterized protein</fullName>
    </submittedName>
</protein>
<feature type="region of interest" description="Disordered" evidence="1">
    <location>
        <begin position="571"/>
        <end position="599"/>
    </location>
</feature>
<accession>A0AAV3Z9K3</accession>